<accession>A0ABU9BZX5</accession>
<name>A0ABU9BZX5_9BURK</name>
<organism evidence="3 4">
    <name type="scientific">Ideonella lacteola</name>
    <dbReference type="NCBI Taxonomy" id="2984193"/>
    <lineage>
        <taxon>Bacteria</taxon>
        <taxon>Pseudomonadati</taxon>
        <taxon>Pseudomonadota</taxon>
        <taxon>Betaproteobacteria</taxon>
        <taxon>Burkholderiales</taxon>
        <taxon>Sphaerotilaceae</taxon>
        <taxon>Ideonella</taxon>
    </lineage>
</organism>
<reference evidence="3 4" key="1">
    <citation type="submission" date="2024-04" db="EMBL/GenBank/DDBJ databases">
        <title>Novel species of the genus Ideonella isolated from streams.</title>
        <authorList>
            <person name="Lu H."/>
        </authorList>
    </citation>
    <scope>NUCLEOTIDE SEQUENCE [LARGE SCALE GENOMIC DNA]</scope>
    <source>
        <strain evidence="3 4">DXS29W</strain>
    </source>
</reference>
<dbReference type="Proteomes" id="UP001371218">
    <property type="component" value="Unassembled WGS sequence"/>
</dbReference>
<evidence type="ECO:0000256" key="2">
    <source>
        <dbReference type="SAM" id="Coils"/>
    </source>
</evidence>
<dbReference type="PANTHER" id="PTHR31088">
    <property type="entry name" value="MEMBRANE-ASSOCIATED PROTEIN VIPP1, CHLOROPLASTIC"/>
    <property type="match status" value="1"/>
</dbReference>
<protein>
    <submittedName>
        <fullName evidence="3">PspA/IM30 family protein</fullName>
    </submittedName>
</protein>
<evidence type="ECO:0000256" key="1">
    <source>
        <dbReference type="ARBA" id="ARBA00043985"/>
    </source>
</evidence>
<feature type="coiled-coil region" evidence="2">
    <location>
        <begin position="53"/>
        <end position="148"/>
    </location>
</feature>
<comment type="similarity">
    <text evidence="1">Belongs to the PspA/Vipp/IM30 family.</text>
</comment>
<dbReference type="Pfam" id="PF04012">
    <property type="entry name" value="PspA_IM30"/>
    <property type="match status" value="1"/>
</dbReference>
<evidence type="ECO:0000313" key="3">
    <source>
        <dbReference type="EMBL" id="MEK8034367.1"/>
    </source>
</evidence>
<comment type="caution">
    <text evidence="3">The sequence shown here is derived from an EMBL/GenBank/DDBJ whole genome shotgun (WGS) entry which is preliminary data.</text>
</comment>
<dbReference type="PANTHER" id="PTHR31088:SF6">
    <property type="entry name" value="PHAGE SHOCK PROTEIN A"/>
    <property type="match status" value="1"/>
</dbReference>
<keyword evidence="2" id="KW-0175">Coiled coil</keyword>
<gene>
    <name evidence="3" type="ORF">AACH06_26365</name>
</gene>
<proteinExistence type="inferred from homology"/>
<dbReference type="EMBL" id="JBBUTG010000028">
    <property type="protein sequence ID" value="MEK8034367.1"/>
    <property type="molecule type" value="Genomic_DNA"/>
</dbReference>
<keyword evidence="4" id="KW-1185">Reference proteome</keyword>
<sequence>MSRLWNLWTGFVALWVTDIEKEHPEIAYQNSIASMTEKYTKLKQASGRIIARRLDLEGRLQTAKAELSQVSTQLNTALATNQDDLAMVLIQKKNALDEDIKGLEADFAEADKDAEEAKASLLDMKGEIDRLKSEKDRMIAKFQSAQARIKIQESLDGLSIDAEVQALAGVREHIKGRVAEAKLGSELRESDLDQRLKSLNRSAGAVTARAQLEQMKKAMEANNAAGGKSL</sequence>
<evidence type="ECO:0000313" key="4">
    <source>
        <dbReference type="Proteomes" id="UP001371218"/>
    </source>
</evidence>
<dbReference type="RefSeq" id="WP_341428796.1">
    <property type="nucleotide sequence ID" value="NZ_JBBUTG010000028.1"/>
</dbReference>
<dbReference type="InterPro" id="IPR007157">
    <property type="entry name" value="PspA_VIPP1"/>
</dbReference>